<name>A0A671F8N6_RHIFE</name>
<accession>A0A671F8N6</accession>
<evidence type="ECO:0000313" key="7">
    <source>
        <dbReference type="Proteomes" id="UP000472240"/>
    </source>
</evidence>
<evidence type="ECO:0000256" key="1">
    <source>
        <dbReference type="ARBA" id="ARBA00004437"/>
    </source>
</evidence>
<dbReference type="GeneTree" id="ENSGT00390000006173"/>
<comment type="subcellular location">
    <subcellularLocation>
        <location evidence="2">Cytoplasm</location>
    </subcellularLocation>
    <subcellularLocation>
        <location evidence="1">Photoreceptor inner segment</location>
    </subcellularLocation>
</comment>
<evidence type="ECO:0000313" key="6">
    <source>
        <dbReference type="Ensembl" id="ENSRFEP00010021855.1"/>
    </source>
</evidence>
<keyword evidence="7" id="KW-1185">Reference proteome</keyword>
<evidence type="ECO:0000256" key="3">
    <source>
        <dbReference type="ARBA" id="ARBA00022490"/>
    </source>
</evidence>
<reference evidence="7" key="3">
    <citation type="submission" date="2018-12" db="EMBL/GenBank/DDBJ databases">
        <title>G10K-VGP greater horseshoe bat female genome, primary haplotype.</title>
        <authorList>
            <person name="Teeling E."/>
            <person name="Myers G."/>
            <person name="Vernes S."/>
            <person name="Pippel M."/>
            <person name="Winkler S."/>
            <person name="Fedrigo O."/>
            <person name="Rhie A."/>
            <person name="Koren S."/>
            <person name="Phillippy A."/>
            <person name="Lewin H."/>
            <person name="Damas J."/>
            <person name="Howe K."/>
            <person name="Mountcastle J."/>
            <person name="Jarvis E.D."/>
        </authorList>
    </citation>
    <scope>NUCLEOTIDE SEQUENCE [LARGE SCALE GENOMIC DNA]</scope>
</reference>
<keyword evidence="3" id="KW-0963">Cytoplasm</keyword>
<reference evidence="6 7" key="2">
    <citation type="journal article" date="2018" name="Annu Rev Anim Biosci">
        <title>Bat Biology, Genomes, and the Bat1K Project: To Generate Chromosome-Level Genomes for All Living Bat Species.</title>
        <authorList>
            <person name="Teeling E.C."/>
            <person name="Vernes S.C."/>
            <person name="Davalos L.M."/>
            <person name="Ray D.A."/>
            <person name="Gilbert M.T.P."/>
            <person name="Myers E."/>
        </authorList>
    </citation>
    <scope>NUCLEOTIDE SEQUENCE</scope>
</reference>
<dbReference type="Ensembl" id="ENSRFET00010023784.1">
    <property type="protein sequence ID" value="ENSRFEP00010021855.1"/>
    <property type="gene ID" value="ENSRFEG00010014645.1"/>
</dbReference>
<comment type="function">
    <text evidence="4">May be involved in photoreceptor outer segment disk morphogenesis.</text>
</comment>
<dbReference type="OMA" id="AHGKRCC"/>
<protein>
    <recommendedName>
        <fullName evidence="5">Cilia- and flagella-associated protein 418</fullName>
    </recommendedName>
</protein>
<dbReference type="GO" id="GO:0097546">
    <property type="term" value="C:ciliary base"/>
    <property type="evidence" value="ECO:0007669"/>
    <property type="project" value="Ensembl"/>
</dbReference>
<dbReference type="GO" id="GO:0005829">
    <property type="term" value="C:cytosol"/>
    <property type="evidence" value="ECO:0007669"/>
    <property type="project" value="TreeGrafter"/>
</dbReference>
<dbReference type="GO" id="GO:0001917">
    <property type="term" value="C:photoreceptor inner segment"/>
    <property type="evidence" value="ECO:0007669"/>
    <property type="project" value="UniProtKB-SubCell"/>
</dbReference>
<proteinExistence type="predicted"/>
<dbReference type="Proteomes" id="UP000472240">
    <property type="component" value="Chromosome 14"/>
</dbReference>
<dbReference type="AlphaFoldDB" id="A0A671F8N6"/>
<dbReference type="PANTHER" id="PTHR33958:SF1">
    <property type="entry name" value="CILIA- AND FLAGELLA-ASSOCIATED PROTEIN 418"/>
    <property type="match status" value="1"/>
</dbReference>
<evidence type="ECO:0000256" key="4">
    <source>
        <dbReference type="ARBA" id="ARBA00024819"/>
    </source>
</evidence>
<dbReference type="PANTHER" id="PTHR33958">
    <property type="entry name" value="PROTEIN C8ORF37"/>
    <property type="match status" value="1"/>
</dbReference>
<organism evidence="6 7">
    <name type="scientific">Rhinolophus ferrumequinum</name>
    <name type="common">Greater horseshoe bat</name>
    <dbReference type="NCBI Taxonomy" id="59479"/>
    <lineage>
        <taxon>Eukaryota</taxon>
        <taxon>Metazoa</taxon>
        <taxon>Chordata</taxon>
        <taxon>Craniata</taxon>
        <taxon>Vertebrata</taxon>
        <taxon>Euteleostomi</taxon>
        <taxon>Mammalia</taxon>
        <taxon>Eutheria</taxon>
        <taxon>Laurasiatheria</taxon>
        <taxon>Chiroptera</taxon>
        <taxon>Yinpterochiroptera</taxon>
        <taxon>Rhinolophoidea</taxon>
        <taxon>Rhinolophidae</taxon>
        <taxon>Rhinolophinae</taxon>
        <taxon>Rhinolophus</taxon>
    </lineage>
</organism>
<sequence length="208" mass="23574">MAKGLDELLDEVESKLCRPDPFCLGKVERSRGCSSGGGGILSNDWNRAEAKENLRSTETFKEDDLDSLINEIFEEPNFDKKPFKLKSKSSGNTSVRASIQDLGKSCSPVYLGGSTVPCGVGTTTSQRACDLRCISCDFWVVSYNDYMWDKSCDYLFFRNNMPEFHKLKIKLVKKKGTRAYACQCSWRTIEELTDLQTDHQLHWICGKH</sequence>
<dbReference type="InParanoid" id="A0A671F8N6"/>
<dbReference type="FunCoup" id="A0A671F8N6">
    <property type="interactions" value="1496"/>
</dbReference>
<reference evidence="6" key="4">
    <citation type="submission" date="2025-08" db="UniProtKB">
        <authorList>
            <consortium name="Ensembl"/>
        </authorList>
    </citation>
    <scope>IDENTIFICATION</scope>
</reference>
<evidence type="ECO:0000256" key="2">
    <source>
        <dbReference type="ARBA" id="ARBA00004496"/>
    </source>
</evidence>
<gene>
    <name evidence="6" type="primary">CFAP418</name>
</gene>
<reference evidence="6" key="5">
    <citation type="submission" date="2025-09" db="UniProtKB">
        <authorList>
            <consortium name="Ensembl"/>
        </authorList>
    </citation>
    <scope>IDENTIFICATION</scope>
</reference>
<dbReference type="Pfam" id="PF14996">
    <property type="entry name" value="RMP"/>
    <property type="match status" value="1"/>
</dbReference>
<dbReference type="InterPro" id="IPR029239">
    <property type="entry name" value="CFAP418"/>
</dbReference>
<evidence type="ECO:0000256" key="5">
    <source>
        <dbReference type="ARBA" id="ARBA00026215"/>
    </source>
</evidence>
<reference evidence="6 7" key="1">
    <citation type="journal article" date="2015" name="Annu Rev Anim Biosci">
        <title>The Genome 10K Project: a way forward.</title>
        <authorList>
            <person name="Koepfli K.P."/>
            <person name="Paten B."/>
            <person name="O'Brien S.J."/>
            <person name="Koepfli K.P."/>
            <person name="Paten B."/>
            <person name="Antunes A."/>
            <person name="Belov K."/>
            <person name="Bustamante C."/>
            <person name="Castoe T.A."/>
            <person name="Clawson H."/>
            <person name="Crawford A.J."/>
            <person name="Diekhans M."/>
            <person name="Distel D."/>
            <person name="Durbin R."/>
            <person name="Earl D."/>
            <person name="Fujita M.K."/>
            <person name="Gamble T."/>
            <person name="Georges A."/>
            <person name="Gemmell N."/>
            <person name="Gilbert M.T."/>
            <person name="Graves J.M."/>
            <person name="Green R.E."/>
            <person name="Hickey G."/>
            <person name="Jarvis E.D."/>
            <person name="Johnson W."/>
            <person name="Komissarov A."/>
            <person name="Korf I."/>
            <person name="Kuhn R."/>
            <person name="Larkin D.M."/>
            <person name="Lewin H."/>
            <person name="Lopez J.V."/>
            <person name="Ma J."/>
            <person name="Marques-Bonet T."/>
            <person name="Miller W."/>
            <person name="Murphy R."/>
            <person name="Pevzner P."/>
            <person name="Shapiro B."/>
            <person name="Steiner C."/>
            <person name="Tamazian G."/>
            <person name="Venkatesh B."/>
            <person name="Wang J."/>
            <person name="Wayne R."/>
            <person name="Wiley E."/>
            <person name="Yang H."/>
            <person name="Zhang G."/>
            <person name="Haussler D."/>
            <person name="Ryder O."/>
            <person name="O'Brien S.J."/>
        </authorList>
    </citation>
    <scope>NUCLEOTIDE SEQUENCE</scope>
</reference>